<reference evidence="1 2" key="1">
    <citation type="submission" date="2019-03" db="EMBL/GenBank/DDBJ databases">
        <title>Flavobacterium AT-3-2 sp. nov., isolated from arctic soil.</title>
        <authorList>
            <person name="Chaudhary D.K."/>
        </authorList>
    </citation>
    <scope>NUCLEOTIDE SEQUENCE [LARGE SCALE GENOMIC DNA]</scope>
    <source>
        <strain evidence="1 2">AT-3-2</strain>
    </source>
</reference>
<protein>
    <recommendedName>
        <fullName evidence="3">Porin</fullName>
    </recommendedName>
</protein>
<dbReference type="Gene3D" id="2.40.160.10">
    <property type="entry name" value="Porin"/>
    <property type="match status" value="1"/>
</dbReference>
<dbReference type="OrthoDB" id="5442696at2"/>
<organism evidence="1 2">
    <name type="scientific">Flavobacterium caseinilyticum</name>
    <dbReference type="NCBI Taxonomy" id="2541732"/>
    <lineage>
        <taxon>Bacteria</taxon>
        <taxon>Pseudomonadati</taxon>
        <taxon>Bacteroidota</taxon>
        <taxon>Flavobacteriia</taxon>
        <taxon>Flavobacteriales</taxon>
        <taxon>Flavobacteriaceae</taxon>
        <taxon>Flavobacterium</taxon>
    </lineage>
</organism>
<accession>A0A4V2YUG1</accession>
<gene>
    <name evidence="1" type="ORF">E0F89_07005</name>
</gene>
<comment type="caution">
    <text evidence="1">The sequence shown here is derived from an EMBL/GenBank/DDBJ whole genome shotgun (WGS) entry which is preliminary data.</text>
</comment>
<sequence>MPLDRYVGFSKFLYAVQLSFAPGDVSQIKEGKNINIIRDAVFFYRPNKNWNISFGQTKLPGNRQRVNSSGGFQSELTFDTLNYFEGSTENNWYLRFQVEIGI</sequence>
<keyword evidence="2" id="KW-1185">Reference proteome</keyword>
<dbReference type="EMBL" id="SMFM01000002">
    <property type="protein sequence ID" value="TDD77327.1"/>
    <property type="molecule type" value="Genomic_DNA"/>
</dbReference>
<dbReference type="RefSeq" id="WP_131909094.1">
    <property type="nucleotide sequence ID" value="NZ_SMFM01000002.1"/>
</dbReference>
<dbReference type="InterPro" id="IPR023614">
    <property type="entry name" value="Porin_dom_sf"/>
</dbReference>
<evidence type="ECO:0000313" key="2">
    <source>
        <dbReference type="Proteomes" id="UP000295278"/>
    </source>
</evidence>
<evidence type="ECO:0008006" key="3">
    <source>
        <dbReference type="Google" id="ProtNLM"/>
    </source>
</evidence>
<evidence type="ECO:0000313" key="1">
    <source>
        <dbReference type="EMBL" id="TDD77327.1"/>
    </source>
</evidence>
<name>A0A4V2YUG1_9FLAO</name>
<proteinExistence type="predicted"/>
<dbReference type="AlphaFoldDB" id="A0A4V2YUG1"/>
<dbReference type="Proteomes" id="UP000295278">
    <property type="component" value="Unassembled WGS sequence"/>
</dbReference>